<feature type="transmembrane region" description="Helical" evidence="10">
    <location>
        <begin position="111"/>
        <end position="129"/>
    </location>
</feature>
<feature type="transmembrane region" description="Helical" evidence="10">
    <location>
        <begin position="172"/>
        <end position="189"/>
    </location>
</feature>
<dbReference type="GO" id="GO:0022857">
    <property type="term" value="F:transmembrane transporter activity"/>
    <property type="evidence" value="ECO:0007669"/>
    <property type="project" value="InterPro"/>
</dbReference>
<dbReference type="Gene3D" id="1.20.1250.20">
    <property type="entry name" value="MFS general substrate transporter like domains"/>
    <property type="match status" value="1"/>
</dbReference>
<feature type="transmembrane region" description="Helical" evidence="10">
    <location>
        <begin position="84"/>
        <end position="105"/>
    </location>
</feature>
<feature type="transmembrane region" description="Helical" evidence="10">
    <location>
        <begin position="210"/>
        <end position="233"/>
    </location>
</feature>
<dbReference type="EMBL" id="PYWC01000129">
    <property type="protein sequence ID" value="PWW71888.1"/>
    <property type="molecule type" value="Genomic_DNA"/>
</dbReference>
<reference evidence="11 12" key="1">
    <citation type="submission" date="2018-03" db="EMBL/GenBank/DDBJ databases">
        <title>Genomes of Pezizomycetes fungi and the evolution of truffles.</title>
        <authorList>
            <person name="Murat C."/>
            <person name="Payen T."/>
            <person name="Noel B."/>
            <person name="Kuo A."/>
            <person name="Martin F.M."/>
        </authorList>
    </citation>
    <scope>NUCLEOTIDE SEQUENCE [LARGE SCALE GENOMIC DNA]</scope>
    <source>
        <strain evidence="11">091103-1</strain>
    </source>
</reference>
<feature type="transmembrane region" description="Helical" evidence="10">
    <location>
        <begin position="47"/>
        <end position="72"/>
    </location>
</feature>
<dbReference type="STRING" id="42249.A0A317SCI2"/>
<evidence type="ECO:0000256" key="1">
    <source>
        <dbReference type="ARBA" id="ARBA00004128"/>
    </source>
</evidence>
<dbReference type="Pfam" id="PF07690">
    <property type="entry name" value="MFS_1"/>
    <property type="match status" value="1"/>
</dbReference>
<evidence type="ECO:0000313" key="11">
    <source>
        <dbReference type="EMBL" id="PWW71888.1"/>
    </source>
</evidence>
<dbReference type="AlphaFoldDB" id="A0A317SCI2"/>
<gene>
    <name evidence="11" type="ORF">C7212DRAFT_230693</name>
</gene>
<accession>A0A317SCI2</accession>
<comment type="subcellular location">
    <subcellularLocation>
        <location evidence="1">Vacuole membrane</location>
        <topology evidence="1">Multi-pass membrane protein</topology>
    </subcellularLocation>
</comment>
<evidence type="ECO:0000256" key="5">
    <source>
        <dbReference type="ARBA" id="ARBA00022692"/>
    </source>
</evidence>
<dbReference type="PANTHER" id="PTHR21576:SF45">
    <property type="entry name" value="TRANSPORTER MCH1-RELATED"/>
    <property type="match status" value="1"/>
</dbReference>
<evidence type="ECO:0000256" key="3">
    <source>
        <dbReference type="ARBA" id="ARBA00022448"/>
    </source>
</evidence>
<proteinExistence type="inferred from homology"/>
<evidence type="ECO:0000256" key="6">
    <source>
        <dbReference type="ARBA" id="ARBA00022989"/>
    </source>
</evidence>
<dbReference type="OrthoDB" id="199930at2759"/>
<evidence type="ECO:0000256" key="2">
    <source>
        <dbReference type="ARBA" id="ARBA00008335"/>
    </source>
</evidence>
<feature type="transmembrane region" description="Helical" evidence="10">
    <location>
        <begin position="293"/>
        <end position="319"/>
    </location>
</feature>
<evidence type="ECO:0000313" key="12">
    <source>
        <dbReference type="Proteomes" id="UP000246991"/>
    </source>
</evidence>
<evidence type="ECO:0000256" key="10">
    <source>
        <dbReference type="SAM" id="Phobius"/>
    </source>
</evidence>
<dbReference type="SUPFAM" id="SSF103473">
    <property type="entry name" value="MFS general substrate transporter"/>
    <property type="match status" value="1"/>
</dbReference>
<evidence type="ECO:0000256" key="9">
    <source>
        <dbReference type="SAM" id="MobiDB-lite"/>
    </source>
</evidence>
<comment type="caution">
    <text evidence="11">The sequence shown here is derived from an EMBL/GenBank/DDBJ whole genome shotgun (WGS) entry which is preliminary data.</text>
</comment>
<dbReference type="InterPro" id="IPR036259">
    <property type="entry name" value="MFS_trans_sf"/>
</dbReference>
<dbReference type="GO" id="GO:0000329">
    <property type="term" value="C:fungal-type vacuole membrane"/>
    <property type="evidence" value="ECO:0007669"/>
    <property type="project" value="TreeGrafter"/>
</dbReference>
<keyword evidence="12" id="KW-1185">Reference proteome</keyword>
<keyword evidence="6 10" id="KW-1133">Transmembrane helix</keyword>
<dbReference type="Proteomes" id="UP000246991">
    <property type="component" value="Unassembled WGS sequence"/>
</dbReference>
<evidence type="ECO:0000256" key="8">
    <source>
        <dbReference type="ARBA" id="ARBA00039330"/>
    </source>
</evidence>
<organism evidence="11 12">
    <name type="scientific">Tuber magnatum</name>
    <name type="common">white Piedmont truffle</name>
    <dbReference type="NCBI Taxonomy" id="42249"/>
    <lineage>
        <taxon>Eukaryota</taxon>
        <taxon>Fungi</taxon>
        <taxon>Dikarya</taxon>
        <taxon>Ascomycota</taxon>
        <taxon>Pezizomycotina</taxon>
        <taxon>Pezizomycetes</taxon>
        <taxon>Pezizales</taxon>
        <taxon>Tuberaceae</taxon>
        <taxon>Tuber</taxon>
    </lineage>
</organism>
<dbReference type="InterPro" id="IPR011701">
    <property type="entry name" value="MFS"/>
</dbReference>
<comment type="similarity">
    <text evidence="2">Belongs to the major facilitator superfamily.</text>
</comment>
<evidence type="ECO:0000256" key="7">
    <source>
        <dbReference type="ARBA" id="ARBA00023136"/>
    </source>
</evidence>
<protein>
    <recommendedName>
        <fullName evidence="8">Probable transporter MCH1</fullName>
    </recommendedName>
</protein>
<dbReference type="PANTHER" id="PTHR21576">
    <property type="entry name" value="UNCHARACTERIZED NODULIN-LIKE PROTEIN"/>
    <property type="match status" value="1"/>
</dbReference>
<sequence length="321" mass="34476">MTDNSPPPPSPPRSPDPGYKPYTTSTSSVDFACTKSPLNWRLALIKWASFTCAIVNCLCAGSILLFSLWAPVFQQKLGYSQMQVNAISIAGELGMYLPVPIFGYICDAYGPAKLSLLSSVFFGPAYLLASHAFANRLPYPVMVLAFVFVGMGTSSMYFAGVTTSAKNFTGNRGVALSLPIAAFGLSSLWQSQVVSRVFTDKTTGELGIPTIFVSYSAFLLVIGILGALGLRVIKSGEETPRTGERESLLEGGQSSGGQSYGTTGQAAVDDKVPEKRQFINKATWEFLTDNTMWLFAAGVFLVTGPGEAFINNVCFFFLLST</sequence>
<keyword evidence="4" id="KW-0926">Vacuole</keyword>
<keyword evidence="7 10" id="KW-0472">Membrane</keyword>
<name>A0A317SCI2_9PEZI</name>
<feature type="transmembrane region" description="Helical" evidence="10">
    <location>
        <begin position="141"/>
        <end position="160"/>
    </location>
</feature>
<keyword evidence="3" id="KW-0813">Transport</keyword>
<feature type="region of interest" description="Disordered" evidence="9">
    <location>
        <begin position="241"/>
        <end position="268"/>
    </location>
</feature>
<evidence type="ECO:0000256" key="4">
    <source>
        <dbReference type="ARBA" id="ARBA00022554"/>
    </source>
</evidence>
<keyword evidence="5 10" id="KW-0812">Transmembrane</keyword>